<evidence type="ECO:0000313" key="10">
    <source>
        <dbReference type="EMBL" id="VEU80800.1"/>
    </source>
</evidence>
<dbReference type="InterPro" id="IPR012340">
    <property type="entry name" value="NA-bd_OB-fold"/>
</dbReference>
<dbReference type="Gene3D" id="2.40.50.140">
    <property type="entry name" value="Nucleic acid-binding proteins"/>
    <property type="match status" value="1"/>
</dbReference>
<dbReference type="Proteomes" id="UP000289841">
    <property type="component" value="Chromosome"/>
</dbReference>
<evidence type="ECO:0000313" key="11">
    <source>
        <dbReference type="Proteomes" id="UP000289841"/>
    </source>
</evidence>
<comment type="similarity">
    <text evidence="1 8">Belongs to the class-II aminoacyl-tRNA synthetase family. Type 1 subfamily.</text>
</comment>
<dbReference type="InterPro" id="IPR045864">
    <property type="entry name" value="aa-tRNA-synth_II/BPL/LPL"/>
</dbReference>
<dbReference type="PRINTS" id="PR01042">
    <property type="entry name" value="TRNASYNTHASP"/>
</dbReference>
<dbReference type="KEGG" id="aaxa:NCTC10138_01185"/>
<feature type="region of interest" description="Aspartate" evidence="8">
    <location>
        <begin position="192"/>
        <end position="195"/>
    </location>
</feature>
<feature type="binding site" evidence="8">
    <location>
        <position position="465"/>
    </location>
    <ligand>
        <name>ATP</name>
        <dbReference type="ChEBI" id="CHEBI:30616"/>
    </ligand>
</feature>
<evidence type="ECO:0000256" key="8">
    <source>
        <dbReference type="HAMAP-Rule" id="MF_00044"/>
    </source>
</evidence>
<comment type="subunit">
    <text evidence="2 8">Homodimer.</text>
</comment>
<dbReference type="Gene3D" id="3.30.930.10">
    <property type="entry name" value="Bira Bifunctional Protein, Domain 2"/>
    <property type="match status" value="1"/>
</dbReference>
<proteinExistence type="inferred from homology"/>
<dbReference type="Gene3D" id="3.30.1360.30">
    <property type="entry name" value="GAD-like domain"/>
    <property type="match status" value="1"/>
</dbReference>
<dbReference type="PANTHER" id="PTHR22594:SF5">
    <property type="entry name" value="ASPARTATE--TRNA LIGASE, MITOCHONDRIAL"/>
    <property type="match status" value="1"/>
</dbReference>
<dbReference type="NCBIfam" id="TIGR00459">
    <property type="entry name" value="aspS_bact"/>
    <property type="match status" value="1"/>
</dbReference>
<dbReference type="InterPro" id="IPR004524">
    <property type="entry name" value="Asp-tRNA-ligase_1"/>
</dbReference>
<dbReference type="GO" id="GO:0005524">
    <property type="term" value="F:ATP binding"/>
    <property type="evidence" value="ECO:0007669"/>
    <property type="project" value="UniProtKB-UniRule"/>
</dbReference>
<dbReference type="AlphaFoldDB" id="A0A449BER3"/>
<dbReference type="Pfam" id="PF00152">
    <property type="entry name" value="tRNA-synt_2"/>
    <property type="match status" value="1"/>
</dbReference>
<feature type="binding site" evidence="8">
    <location>
        <position position="168"/>
    </location>
    <ligand>
        <name>L-aspartate</name>
        <dbReference type="ChEBI" id="CHEBI:29991"/>
    </ligand>
</feature>
<dbReference type="InterPro" id="IPR004115">
    <property type="entry name" value="GAD-like_sf"/>
</dbReference>
<dbReference type="SUPFAM" id="SSF55261">
    <property type="entry name" value="GAD domain-like"/>
    <property type="match status" value="1"/>
</dbReference>
<dbReference type="NCBIfam" id="NF001750">
    <property type="entry name" value="PRK00476.1"/>
    <property type="match status" value="1"/>
</dbReference>
<dbReference type="InterPro" id="IPR004364">
    <property type="entry name" value="Aa-tRNA-synt_II"/>
</dbReference>
<keyword evidence="8" id="KW-0963">Cytoplasm</keyword>
<feature type="domain" description="Aminoacyl-transfer RNA synthetases class-II family profile" evidence="9">
    <location>
        <begin position="138"/>
        <end position="538"/>
    </location>
</feature>
<dbReference type="PROSITE" id="PS50862">
    <property type="entry name" value="AA_TRNA_LIGASE_II"/>
    <property type="match status" value="1"/>
</dbReference>
<dbReference type="InterPro" id="IPR029351">
    <property type="entry name" value="GAD_dom"/>
</dbReference>
<feature type="binding site" evidence="8">
    <location>
        <position position="472"/>
    </location>
    <ligand>
        <name>L-aspartate</name>
        <dbReference type="ChEBI" id="CHEBI:29991"/>
    </ligand>
</feature>
<feature type="binding site" evidence="8">
    <location>
        <position position="223"/>
    </location>
    <ligand>
        <name>ATP</name>
        <dbReference type="ChEBI" id="CHEBI:30616"/>
    </ligand>
</feature>
<evidence type="ECO:0000256" key="2">
    <source>
        <dbReference type="ARBA" id="ARBA00011738"/>
    </source>
</evidence>
<dbReference type="Pfam" id="PF01336">
    <property type="entry name" value="tRNA_anti-codon"/>
    <property type="match status" value="1"/>
</dbReference>
<evidence type="ECO:0000256" key="7">
    <source>
        <dbReference type="ARBA" id="ARBA00023146"/>
    </source>
</evidence>
<dbReference type="GO" id="GO:0003676">
    <property type="term" value="F:nucleic acid binding"/>
    <property type="evidence" value="ECO:0007669"/>
    <property type="project" value="InterPro"/>
</dbReference>
<dbReference type="EMBL" id="LR215048">
    <property type="protein sequence ID" value="VEU80800.1"/>
    <property type="molecule type" value="Genomic_DNA"/>
</dbReference>
<feature type="binding site" evidence="8">
    <location>
        <begin position="214"/>
        <end position="216"/>
    </location>
    <ligand>
        <name>ATP</name>
        <dbReference type="ChEBI" id="CHEBI:30616"/>
    </ligand>
</feature>
<dbReference type="InterPro" id="IPR047090">
    <property type="entry name" value="AspRS_core"/>
</dbReference>
<dbReference type="STRING" id="1278311.GCA_000428705_00180"/>
<dbReference type="CDD" id="cd00777">
    <property type="entry name" value="AspRS_core"/>
    <property type="match status" value="1"/>
</dbReference>
<dbReference type="InterPro" id="IPR047089">
    <property type="entry name" value="Asp-tRNA-ligase_1_N"/>
</dbReference>
<dbReference type="CDD" id="cd04317">
    <property type="entry name" value="EcAspRS_like_N"/>
    <property type="match status" value="1"/>
</dbReference>
<keyword evidence="3 8" id="KW-0436">Ligase</keyword>
<dbReference type="SUPFAM" id="SSF50249">
    <property type="entry name" value="Nucleic acid-binding proteins"/>
    <property type="match status" value="1"/>
</dbReference>
<keyword evidence="4 8" id="KW-0547">Nucleotide-binding</keyword>
<keyword evidence="7 8" id="KW-0030">Aminoacyl-tRNA synthetase</keyword>
<evidence type="ECO:0000256" key="4">
    <source>
        <dbReference type="ARBA" id="ARBA00022741"/>
    </source>
</evidence>
<feature type="binding site" evidence="8">
    <location>
        <position position="433"/>
    </location>
    <ligand>
        <name>L-aspartate</name>
        <dbReference type="ChEBI" id="CHEBI:29991"/>
    </ligand>
</feature>
<protein>
    <recommendedName>
        <fullName evidence="8">Aspartate--tRNA ligase</fullName>
        <ecNumber evidence="8">6.1.1.12</ecNumber>
    </recommendedName>
    <alternativeName>
        <fullName evidence="8">Aspartyl-tRNA synthetase</fullName>
        <shortName evidence="8">AspRS</shortName>
    </alternativeName>
</protein>
<evidence type="ECO:0000256" key="3">
    <source>
        <dbReference type="ARBA" id="ARBA00022598"/>
    </source>
</evidence>
<dbReference type="InterPro" id="IPR006195">
    <property type="entry name" value="aa-tRNA-synth_II"/>
</dbReference>
<organism evidence="10 11">
    <name type="scientific">Haploplasma axanthum</name>
    <name type="common">Acholeplasma axanthum</name>
    <dbReference type="NCBI Taxonomy" id="29552"/>
    <lineage>
        <taxon>Bacteria</taxon>
        <taxon>Bacillati</taxon>
        <taxon>Mycoplasmatota</taxon>
        <taxon>Mollicutes</taxon>
        <taxon>Acholeplasmatales</taxon>
        <taxon>Acholeplasmataceae</taxon>
        <taxon>Haploplasma</taxon>
    </lineage>
</organism>
<dbReference type="GO" id="GO:0005737">
    <property type="term" value="C:cytoplasm"/>
    <property type="evidence" value="ECO:0007669"/>
    <property type="project" value="UniProtKB-SubCell"/>
</dbReference>
<dbReference type="EC" id="6.1.1.12" evidence="8"/>
<evidence type="ECO:0000259" key="9">
    <source>
        <dbReference type="PROSITE" id="PS50862"/>
    </source>
</evidence>
<dbReference type="GO" id="GO:0006422">
    <property type="term" value="P:aspartyl-tRNA aminoacylation"/>
    <property type="evidence" value="ECO:0007669"/>
    <property type="project" value="UniProtKB-UniRule"/>
</dbReference>
<dbReference type="OrthoDB" id="9801152at2"/>
<name>A0A449BER3_HAPAX</name>
<evidence type="ECO:0000256" key="6">
    <source>
        <dbReference type="ARBA" id="ARBA00022917"/>
    </source>
</evidence>
<dbReference type="HAMAP" id="MF_00044">
    <property type="entry name" value="Asp_tRNA_synth_type1"/>
    <property type="match status" value="1"/>
</dbReference>
<feature type="binding site" evidence="8">
    <location>
        <position position="214"/>
    </location>
    <ligand>
        <name>L-aspartate</name>
        <dbReference type="ChEBI" id="CHEBI:29991"/>
    </ligand>
</feature>
<comment type="catalytic activity">
    <reaction evidence="8">
        <text>tRNA(Asp) + L-aspartate + ATP = L-aspartyl-tRNA(Asp) + AMP + diphosphate</text>
        <dbReference type="Rhea" id="RHEA:19649"/>
        <dbReference type="Rhea" id="RHEA-COMP:9660"/>
        <dbReference type="Rhea" id="RHEA-COMP:9678"/>
        <dbReference type="ChEBI" id="CHEBI:29991"/>
        <dbReference type="ChEBI" id="CHEBI:30616"/>
        <dbReference type="ChEBI" id="CHEBI:33019"/>
        <dbReference type="ChEBI" id="CHEBI:78442"/>
        <dbReference type="ChEBI" id="CHEBI:78516"/>
        <dbReference type="ChEBI" id="CHEBI:456215"/>
        <dbReference type="EC" id="6.1.1.12"/>
    </reaction>
</comment>
<dbReference type="InterPro" id="IPR002312">
    <property type="entry name" value="Asp/Asn-tRNA-synth_IIb"/>
</dbReference>
<accession>A0A449BER3</accession>
<dbReference type="InterPro" id="IPR004365">
    <property type="entry name" value="NA-bd_OB_tRNA"/>
</dbReference>
<keyword evidence="5 8" id="KW-0067">ATP-binding</keyword>
<dbReference type="PANTHER" id="PTHR22594">
    <property type="entry name" value="ASPARTYL/LYSYL-TRNA SYNTHETASE"/>
    <property type="match status" value="1"/>
</dbReference>
<feature type="binding site" evidence="8">
    <location>
        <begin position="517"/>
        <end position="520"/>
    </location>
    <ligand>
        <name>ATP</name>
        <dbReference type="ChEBI" id="CHEBI:30616"/>
    </ligand>
</feature>
<gene>
    <name evidence="10" type="primary">lysS_3</name>
    <name evidence="8" type="synonym">aspS</name>
    <name evidence="10" type="ORF">NCTC10138_01185</name>
</gene>
<comment type="function">
    <text evidence="8">Catalyzes the attachment of L-aspartate to tRNA(Asp) in a two-step reaction: L-aspartate is first activated by ATP to form Asp-AMP and then transferred to the acceptor end of tRNA(Asp).</text>
</comment>
<keyword evidence="6 8" id="KW-0648">Protein biosynthesis</keyword>
<keyword evidence="11" id="KW-1185">Reference proteome</keyword>
<dbReference type="GO" id="GO:0004815">
    <property type="term" value="F:aspartate-tRNA ligase activity"/>
    <property type="evidence" value="ECO:0007669"/>
    <property type="project" value="UniProtKB-UniRule"/>
</dbReference>
<evidence type="ECO:0000256" key="1">
    <source>
        <dbReference type="ARBA" id="ARBA00006303"/>
    </source>
</evidence>
<comment type="caution">
    <text evidence="8">Lacks conserved residue(s) required for the propagation of feature annotation.</text>
</comment>
<comment type="subcellular location">
    <subcellularLocation>
        <location evidence="8">Cytoplasm</location>
    </subcellularLocation>
</comment>
<dbReference type="Pfam" id="PF02938">
    <property type="entry name" value="GAD"/>
    <property type="match status" value="1"/>
</dbReference>
<dbReference type="SUPFAM" id="SSF55681">
    <property type="entry name" value="Class II aaRS and biotin synthetases"/>
    <property type="match status" value="1"/>
</dbReference>
<reference evidence="10 11" key="1">
    <citation type="submission" date="2019-01" db="EMBL/GenBank/DDBJ databases">
        <authorList>
            <consortium name="Pathogen Informatics"/>
        </authorList>
    </citation>
    <scope>NUCLEOTIDE SEQUENCE [LARGE SCALE GENOMIC DNA]</scope>
    <source>
        <strain evidence="10 11">NCTC10138</strain>
    </source>
</reference>
<dbReference type="RefSeq" id="WP_035375907.1">
    <property type="nucleotide sequence ID" value="NZ_LR215048.1"/>
</dbReference>
<evidence type="ECO:0000256" key="5">
    <source>
        <dbReference type="ARBA" id="ARBA00022840"/>
    </source>
</evidence>
<sequence length="568" mass="65412">MRTHYNHELTIKNVGENVVLNGWVAKARNLGSLMFVDLRDRFGITQLTFPDTLFAEANKLKNEYVIEVKGKVIERQSKNKNISTGDIEVLVSELNILNTASQPPIIISDDENILEETRLKYRYLDLRRPKVQSYLLKRHEIIQAAREVLVKEGFYELETPILGRSTPEGARDYLVPSRIHEGQFYALPQSPQMYKQLFMVAGFEKYFQFTKCFRDEDLRADRQPEFSQIDIEASFLSEVEIQTLIEKLLKNTFKKVLDLDIKVPFERMEYSDAIKFYGSDKPDTRFEMLIKDYTKTFSETNVPLFENEEYIAGISANDAKYYTRKKIDELTHLVKKNHGKALAFIKLQDGEFAGSIVKNLTSEELLSLGLKENEILFLVPGDFSNVSNSLGALRNQVARDLNLIDSNKFNFLWVINWPLLEYDEEAKRFFAMHHPFTAPNSIDALRNDPKNALARAYDVVLNGYELGGGSIRIHNKEMQDLMFKTLGFTDEEIKQRFGFFVNALQYGTPPHGGIALGLDRLVMLMTKTDNIRDVIAFPKTQNARDLMMEAPNFVEEEQLVELSIKVSK</sequence>